<dbReference type="AlphaFoldDB" id="A0AA88L6N6"/>
<reference evidence="1" key="1">
    <citation type="submission" date="2023-07" db="EMBL/GenBank/DDBJ databases">
        <title>Chromosome-level genome assembly of Artemia franciscana.</title>
        <authorList>
            <person name="Jo E."/>
        </authorList>
    </citation>
    <scope>NUCLEOTIDE SEQUENCE</scope>
    <source>
        <tissue evidence="1">Whole body</tissue>
    </source>
</reference>
<organism evidence="1 2">
    <name type="scientific">Artemia franciscana</name>
    <name type="common">Brine shrimp</name>
    <name type="synonym">Artemia sanfranciscana</name>
    <dbReference type="NCBI Taxonomy" id="6661"/>
    <lineage>
        <taxon>Eukaryota</taxon>
        <taxon>Metazoa</taxon>
        <taxon>Ecdysozoa</taxon>
        <taxon>Arthropoda</taxon>
        <taxon>Crustacea</taxon>
        <taxon>Branchiopoda</taxon>
        <taxon>Anostraca</taxon>
        <taxon>Artemiidae</taxon>
        <taxon>Artemia</taxon>
    </lineage>
</organism>
<comment type="caution">
    <text evidence="1">The sequence shown here is derived from an EMBL/GenBank/DDBJ whole genome shotgun (WGS) entry which is preliminary data.</text>
</comment>
<protein>
    <submittedName>
        <fullName evidence="1">Uncharacterized protein</fullName>
    </submittedName>
</protein>
<evidence type="ECO:0000313" key="1">
    <source>
        <dbReference type="EMBL" id="KAK2720463.1"/>
    </source>
</evidence>
<proteinExistence type="predicted"/>
<dbReference type="EMBL" id="JAVRJZ010000007">
    <property type="protein sequence ID" value="KAK2720463.1"/>
    <property type="molecule type" value="Genomic_DNA"/>
</dbReference>
<evidence type="ECO:0000313" key="2">
    <source>
        <dbReference type="Proteomes" id="UP001187531"/>
    </source>
</evidence>
<dbReference type="Proteomes" id="UP001187531">
    <property type="component" value="Unassembled WGS sequence"/>
</dbReference>
<sequence length="94" mass="10956">MRRAAQGDSQGVRHLFMQSEDDDYDEIKSRIERLRSVNIIIKDEVNDQVRELGSANSIFDSLEETTLVKVQKTEDELDQEETKALFTFFEKESI</sequence>
<name>A0AA88L6N6_ARTSF</name>
<keyword evidence="2" id="KW-1185">Reference proteome</keyword>
<accession>A0AA88L6N6</accession>
<gene>
    <name evidence="1" type="ORF">QYM36_004369</name>
</gene>